<evidence type="ECO:0000256" key="1">
    <source>
        <dbReference type="SAM" id="Phobius"/>
    </source>
</evidence>
<keyword evidence="1" id="KW-0472">Membrane</keyword>
<dbReference type="KEGG" id="aoz:HUE56_04520"/>
<evidence type="ECO:0000313" key="2">
    <source>
        <dbReference type="EMBL" id="QKS49803.1"/>
    </source>
</evidence>
<proteinExistence type="predicted"/>
<gene>
    <name evidence="2" type="ORF">HUE56_04520</name>
</gene>
<dbReference type="RefSeq" id="WP_149201740.1">
    <property type="nucleotide sequence ID" value="NZ_BSOV01000012.1"/>
</dbReference>
<protein>
    <submittedName>
        <fullName evidence="2">Uncharacterized protein</fullName>
    </submittedName>
</protein>
<organism evidence="2 3">
    <name type="scientific">Azospirillum oryzae</name>
    <dbReference type="NCBI Taxonomy" id="286727"/>
    <lineage>
        <taxon>Bacteria</taxon>
        <taxon>Pseudomonadati</taxon>
        <taxon>Pseudomonadota</taxon>
        <taxon>Alphaproteobacteria</taxon>
        <taxon>Rhodospirillales</taxon>
        <taxon>Azospirillaceae</taxon>
        <taxon>Azospirillum</taxon>
    </lineage>
</organism>
<sequence>MMDFSSAQAVSAMITGAVSIVTAALTAMVTVWLNNRRAMVDEKLARLKGEIDQNLGARRAVVDERLATLKAQLDRELAEQKAFLENKALFAAERVAHELLMHPQWEQRSFSAIKAKLGGFEDDRLRQILVQAGAIRFMVRNNEEFWGLLDRNRHNLG</sequence>
<accession>A0A6N1AE44</accession>
<evidence type="ECO:0000313" key="3">
    <source>
        <dbReference type="Proteomes" id="UP000509702"/>
    </source>
</evidence>
<keyword evidence="1" id="KW-0812">Transmembrane</keyword>
<dbReference type="AlphaFoldDB" id="A0A6N1AE44"/>
<feature type="transmembrane region" description="Helical" evidence="1">
    <location>
        <begin position="12"/>
        <end position="33"/>
    </location>
</feature>
<dbReference type="EMBL" id="CP054617">
    <property type="protein sequence ID" value="QKS49803.1"/>
    <property type="molecule type" value="Genomic_DNA"/>
</dbReference>
<dbReference type="OrthoDB" id="5197177at2"/>
<keyword evidence="3" id="KW-1185">Reference proteome</keyword>
<name>A0A6N1AE44_9PROT</name>
<keyword evidence="2" id="KW-0614">Plasmid</keyword>
<dbReference type="Proteomes" id="UP000509702">
    <property type="component" value="Plasmid unnamed3"/>
</dbReference>
<keyword evidence="1" id="KW-1133">Transmembrane helix</keyword>
<reference evidence="2 3" key="1">
    <citation type="submission" date="2020-06" db="EMBL/GenBank/DDBJ databases">
        <title>Complete genome of Azosprillum oryzae KACC14407.</title>
        <authorList>
            <person name="Kim M."/>
            <person name="Park Y.-J."/>
            <person name="Shin J.-H."/>
        </authorList>
    </citation>
    <scope>NUCLEOTIDE SEQUENCE [LARGE SCALE GENOMIC DNA]</scope>
    <source>
        <strain evidence="2 3">KACC 14407</strain>
        <plasmid evidence="2 3">unnamed3</plasmid>
    </source>
</reference>
<geneLocation type="plasmid" evidence="2 3">
    <name>unnamed3</name>
</geneLocation>